<reference evidence="2 3" key="1">
    <citation type="submission" date="2021-11" db="EMBL/GenBank/DDBJ databases">
        <authorList>
            <person name="Islam A."/>
            <person name="Islam S."/>
            <person name="Flora M.S."/>
            <person name="Rahman M."/>
            <person name="Ziaur R.M."/>
            <person name="Epstein J.H."/>
            <person name="Hassan M."/>
            <person name="Klassen M."/>
            <person name="Woodard K."/>
            <person name="Webb A."/>
            <person name="Webby R.J."/>
            <person name="El Zowalaty M.E."/>
        </authorList>
    </citation>
    <scope>NUCLEOTIDE SEQUENCE [LARGE SCALE GENOMIC DNA]</scope>
    <source>
        <strain evidence="2">Pbs1</strain>
    </source>
</reference>
<protein>
    <recommendedName>
        <fullName evidence="4">Ubiquitin-like domain-containing protein</fullName>
    </recommendedName>
</protein>
<evidence type="ECO:0000256" key="1">
    <source>
        <dbReference type="SAM" id="Coils"/>
    </source>
</evidence>
<organism evidence="2 3">
    <name type="scientific">Peronospora belbahrii</name>
    <dbReference type="NCBI Taxonomy" id="622444"/>
    <lineage>
        <taxon>Eukaryota</taxon>
        <taxon>Sar</taxon>
        <taxon>Stramenopiles</taxon>
        <taxon>Oomycota</taxon>
        <taxon>Peronosporomycetes</taxon>
        <taxon>Peronosporales</taxon>
        <taxon>Peronosporaceae</taxon>
        <taxon>Peronospora</taxon>
    </lineage>
</organism>
<comment type="caution">
    <text evidence="2">The sequence shown here is derived from an EMBL/GenBank/DDBJ whole genome shotgun (WGS) entry which is preliminary data.</text>
</comment>
<gene>
    <name evidence="2" type="ORF">PBS001_LOCUS1147</name>
</gene>
<name>A0ABN8CP78_9STRA</name>
<evidence type="ECO:0000313" key="3">
    <source>
        <dbReference type="Proteomes" id="UP001158986"/>
    </source>
</evidence>
<proteinExistence type="predicted"/>
<feature type="coiled-coil region" evidence="1">
    <location>
        <begin position="197"/>
        <end position="231"/>
    </location>
</feature>
<keyword evidence="1" id="KW-0175">Coiled coil</keyword>
<evidence type="ECO:0000313" key="2">
    <source>
        <dbReference type="EMBL" id="CAH0514394.1"/>
    </source>
</evidence>
<sequence>MSDKSELLITVVFGKLSTAFTICTQDPQALDTLKAQIYSTFHLDPKFQRLVHRGRNVKTSTVLTNGSKVIVLRTPAYYEQSEAFKAALNCSDSRSVLLSPVAAAYASKTASANPEIDVNELEKDDLLVQVFKGKNRYEMIFPCSKKILDVKQKLSSLLGLHSPQALKLVVKGKTPVDNTVLGTLVGTKKVIKFMVLLQAQQHMIQEKEKELRKLINELSGAQTALQRVQRQMARNFMSRDESLFELSRVLDDSQRLIGKFELVKQHLAESKTLANRQTLAATMQAIEEAITLAETAQGLLDHHSMV</sequence>
<dbReference type="Proteomes" id="UP001158986">
    <property type="component" value="Unassembled WGS sequence"/>
</dbReference>
<dbReference type="EMBL" id="CAKLCB010000071">
    <property type="protein sequence ID" value="CAH0514394.1"/>
    <property type="molecule type" value="Genomic_DNA"/>
</dbReference>
<keyword evidence="3" id="KW-1185">Reference proteome</keyword>
<accession>A0ABN8CP78</accession>
<evidence type="ECO:0008006" key="4">
    <source>
        <dbReference type="Google" id="ProtNLM"/>
    </source>
</evidence>